<dbReference type="AlphaFoldDB" id="A0A9J6RLN7"/>
<dbReference type="EMBL" id="JAPTGG010000004">
    <property type="protein sequence ID" value="MCZ0864909.1"/>
    <property type="molecule type" value="Genomic_DNA"/>
</dbReference>
<dbReference type="GO" id="GO:0006508">
    <property type="term" value="P:proteolysis"/>
    <property type="evidence" value="ECO:0007669"/>
    <property type="project" value="UniProtKB-KW"/>
</dbReference>
<sequence length="421" mass="47298">MSLESENKRITHVCNLLHSALVPIRILTHVSWDSSVREQFFAQGAKELPQVSYPAFDAQKTLAIVAEARRYIKDSSIDKWLNRHCHTIENSARMLSACGSKDFFKYSSELYGSPLSSLPDESTTSYALAKQFDSLIQSFTRIDMGSPPPACHLAQTVADEMTVAVQAMFKEEAPKIEIVDELSANALAGSDRIRIRRNACFTDKDINQLIQHEAYIHVATSLNGLAQNDLKILGASHPGTTKTQEGLAVFAEFITGSMDIDRMRRLADRILAIQMAIEGADFLQVYQYFLSRTGKEEQAFENARRVFRGGVLTGGAPFTKDVVYLDGLLRVHNFLRTLVTTGRGDCLRLLFCGKLDIEDIPIIYELKERGLCKAPKYLPPWASDMRFLLCQLAYSSFLNGIDLSQIKQHYNVLLEKVPKFE</sequence>
<keyword evidence="2" id="KW-0645">Protease</keyword>
<evidence type="ECO:0000256" key="4">
    <source>
        <dbReference type="ARBA" id="ARBA00023049"/>
    </source>
</evidence>
<dbReference type="RefSeq" id="WP_258331062.1">
    <property type="nucleotide sequence ID" value="NZ_JAPTGG010000004.1"/>
</dbReference>
<dbReference type="PANTHER" id="PTHR31817:SF0">
    <property type="entry name" value="CHROMOSOME UNDETERMINED SCAFFOLD_67, WHOLE GENOME SHOTGUN SEQUENCE"/>
    <property type="match status" value="1"/>
</dbReference>
<comment type="cofactor">
    <cofactor evidence="1">
        <name>Zn(2+)</name>
        <dbReference type="ChEBI" id="CHEBI:29105"/>
    </cofactor>
</comment>
<keyword evidence="6" id="KW-1185">Reference proteome</keyword>
<dbReference type="Proteomes" id="UP001069090">
    <property type="component" value="Unassembled WGS sequence"/>
</dbReference>
<evidence type="ECO:0000256" key="3">
    <source>
        <dbReference type="ARBA" id="ARBA00022801"/>
    </source>
</evidence>
<accession>A0A9J6RLN7</accession>
<keyword evidence="4" id="KW-0482">Metalloprotease</keyword>
<dbReference type="InterPro" id="IPR012548">
    <property type="entry name" value="MATCAP"/>
</dbReference>
<organism evidence="5 6">
    <name type="scientific">Dasania phycosphaerae</name>
    <dbReference type="NCBI Taxonomy" id="2950436"/>
    <lineage>
        <taxon>Bacteria</taxon>
        <taxon>Pseudomonadati</taxon>
        <taxon>Pseudomonadota</taxon>
        <taxon>Gammaproteobacteria</taxon>
        <taxon>Cellvibrionales</taxon>
        <taxon>Spongiibacteraceae</taxon>
        <taxon>Dasania</taxon>
    </lineage>
</organism>
<evidence type="ECO:0000256" key="2">
    <source>
        <dbReference type="ARBA" id="ARBA00022670"/>
    </source>
</evidence>
<gene>
    <name evidence="5" type="ORF">O0V09_06835</name>
</gene>
<reference evidence="5 6" key="1">
    <citation type="submission" date="2022-12" db="EMBL/GenBank/DDBJ databases">
        <title>Dasania phycosphaerae sp. nov., isolated from particulate material of the south coast of Korea.</title>
        <authorList>
            <person name="Jiang Y."/>
        </authorList>
    </citation>
    <scope>NUCLEOTIDE SEQUENCE [LARGE SCALE GENOMIC DNA]</scope>
    <source>
        <strain evidence="5 6">GY-19</strain>
    </source>
</reference>
<protein>
    <submittedName>
        <fullName evidence="5">Flavohemoglobin expression-modulating QEGLA motif protein</fullName>
    </submittedName>
</protein>
<dbReference type="PANTHER" id="PTHR31817">
    <property type="match status" value="1"/>
</dbReference>
<dbReference type="GO" id="GO:0080164">
    <property type="term" value="P:regulation of nitric oxide metabolic process"/>
    <property type="evidence" value="ECO:0007669"/>
    <property type="project" value="TreeGrafter"/>
</dbReference>
<keyword evidence="3" id="KW-0378">Hydrolase</keyword>
<name>A0A9J6RLN7_9GAMM</name>
<proteinExistence type="predicted"/>
<comment type="caution">
    <text evidence="5">The sequence shown here is derived from an EMBL/GenBank/DDBJ whole genome shotgun (WGS) entry which is preliminary data.</text>
</comment>
<dbReference type="SMART" id="SM01154">
    <property type="entry name" value="DUF1704"/>
    <property type="match status" value="1"/>
</dbReference>
<evidence type="ECO:0000313" key="6">
    <source>
        <dbReference type="Proteomes" id="UP001069090"/>
    </source>
</evidence>
<evidence type="ECO:0000313" key="5">
    <source>
        <dbReference type="EMBL" id="MCZ0864909.1"/>
    </source>
</evidence>
<dbReference type="Pfam" id="PF08014">
    <property type="entry name" value="MATCAP"/>
    <property type="match status" value="1"/>
</dbReference>
<dbReference type="GO" id="GO:0008237">
    <property type="term" value="F:metallopeptidase activity"/>
    <property type="evidence" value="ECO:0007669"/>
    <property type="project" value="UniProtKB-KW"/>
</dbReference>
<evidence type="ECO:0000256" key="1">
    <source>
        <dbReference type="ARBA" id="ARBA00001947"/>
    </source>
</evidence>